<dbReference type="PRINTS" id="PR00420">
    <property type="entry name" value="RNGMNOXGNASE"/>
</dbReference>
<keyword evidence="4" id="KW-0285">Flavoprotein</keyword>
<dbReference type="InterPro" id="IPR036188">
    <property type="entry name" value="FAD/NAD-bd_sf"/>
</dbReference>
<dbReference type="InterPro" id="IPR010971">
    <property type="entry name" value="UbiH/COQ6"/>
</dbReference>
<dbReference type="PANTHER" id="PTHR43876:SF7">
    <property type="entry name" value="UBIQUINONE BIOSYNTHESIS MONOOXYGENASE COQ6, MITOCHONDRIAL"/>
    <property type="match status" value="1"/>
</dbReference>
<dbReference type="InterPro" id="IPR002938">
    <property type="entry name" value="FAD-bd"/>
</dbReference>
<name>A0A4R3NTW2_9HYPH</name>
<evidence type="ECO:0000256" key="4">
    <source>
        <dbReference type="ARBA" id="ARBA00022630"/>
    </source>
</evidence>
<dbReference type="GO" id="GO:0006744">
    <property type="term" value="P:ubiquinone biosynthetic process"/>
    <property type="evidence" value="ECO:0007669"/>
    <property type="project" value="UniProtKB-UniPathway"/>
</dbReference>
<evidence type="ECO:0000256" key="3">
    <source>
        <dbReference type="ARBA" id="ARBA00005349"/>
    </source>
</evidence>
<evidence type="ECO:0000259" key="8">
    <source>
        <dbReference type="Pfam" id="PF01494"/>
    </source>
</evidence>
<protein>
    <submittedName>
        <fullName evidence="9">2-octaprenyl-3-methyl-6-methoxy-1,4-benzoquinol hydroxylase</fullName>
    </submittedName>
</protein>
<dbReference type="NCBIfam" id="NF005691">
    <property type="entry name" value="PRK07494.1"/>
    <property type="match status" value="1"/>
</dbReference>
<evidence type="ECO:0000256" key="2">
    <source>
        <dbReference type="ARBA" id="ARBA00004749"/>
    </source>
</evidence>
<evidence type="ECO:0000313" key="9">
    <source>
        <dbReference type="EMBL" id="TCT39341.1"/>
    </source>
</evidence>
<dbReference type="NCBIfam" id="TIGR01988">
    <property type="entry name" value="Ubi-OHases"/>
    <property type="match status" value="1"/>
</dbReference>
<dbReference type="Gene3D" id="3.50.50.60">
    <property type="entry name" value="FAD/NAD(P)-binding domain"/>
    <property type="match status" value="2"/>
</dbReference>
<feature type="domain" description="FAD-binding" evidence="8">
    <location>
        <begin position="4"/>
        <end position="321"/>
    </location>
</feature>
<comment type="caution">
    <text evidence="9">The sequence shown here is derived from an EMBL/GenBank/DDBJ whole genome shotgun (WGS) entry which is preliminary data.</text>
</comment>
<evidence type="ECO:0000256" key="5">
    <source>
        <dbReference type="ARBA" id="ARBA00022827"/>
    </source>
</evidence>
<keyword evidence="7" id="KW-0503">Monooxygenase</keyword>
<dbReference type="OrthoDB" id="9796623at2"/>
<keyword evidence="6" id="KW-0560">Oxidoreductase</keyword>
<proteinExistence type="inferred from homology"/>
<gene>
    <name evidence="9" type="ORF">EDC90_101382</name>
</gene>
<dbReference type="EMBL" id="SMAR01000013">
    <property type="protein sequence ID" value="TCT39341.1"/>
    <property type="molecule type" value="Genomic_DNA"/>
</dbReference>
<dbReference type="PANTHER" id="PTHR43876">
    <property type="entry name" value="UBIQUINONE BIOSYNTHESIS MONOOXYGENASE COQ6, MITOCHONDRIAL"/>
    <property type="match status" value="1"/>
</dbReference>
<reference evidence="9 10" key="1">
    <citation type="submission" date="2019-03" db="EMBL/GenBank/DDBJ databases">
        <title>Freshwater and sediment microbial communities from various areas in North America, analyzing microbe dynamics in response to fracking.</title>
        <authorList>
            <person name="Lamendella R."/>
        </authorList>
    </citation>
    <scope>NUCLEOTIDE SEQUENCE [LARGE SCALE GENOMIC DNA]</scope>
    <source>
        <strain evidence="9 10">175.2</strain>
    </source>
</reference>
<dbReference type="UniPathway" id="UPA00232"/>
<dbReference type="RefSeq" id="WP_132311285.1">
    <property type="nucleotide sequence ID" value="NZ_SMAR01000013.1"/>
</dbReference>
<keyword evidence="5" id="KW-0274">FAD</keyword>
<evidence type="ECO:0000313" key="10">
    <source>
        <dbReference type="Proteomes" id="UP000295097"/>
    </source>
</evidence>
<dbReference type="Pfam" id="PF01494">
    <property type="entry name" value="FAD_binding_3"/>
    <property type="match status" value="1"/>
</dbReference>
<sequence length="394" mass="42705">MPEFEIAVIGGGPAGMITALACARASRSVVLIAPELKRQDYRTTALMDQSVEFLKRLGVWDAIAPDAAPLRTMRIIDGTGRLVRAPTANFRSAEIDLDAFGYNIPNSVLIEKLQQAVGNEPNIRHLQSAATNIETSDEKVLITTEDDAIVEAKLVVGADGRNSLVRNAAEIGVKKWSYPQTAMVLNFSHTLPHNDVSTEFHTRTGPFTQVPLPGGKRSSLVWVLDQGTASNLSAKSVGELSVAVEQRMQSLLGAVTVEEPVQTWPLSSFVAHRFGKERMALVGEAAHGFPPIGAQGLNLSLRDIMRLARMLEGISGKAISARSGDKYDVMRKSDVWTRTLSVDLLNRSLLADFLPAQLGRAAGLHLLSSLPPLRQFAMREGVQPLKGIKALLPH</sequence>
<evidence type="ECO:0000256" key="7">
    <source>
        <dbReference type="ARBA" id="ARBA00023033"/>
    </source>
</evidence>
<dbReference type="InterPro" id="IPR051205">
    <property type="entry name" value="UbiH/COQ6_monooxygenase"/>
</dbReference>
<accession>A0A4R3NTW2</accession>
<evidence type="ECO:0000256" key="1">
    <source>
        <dbReference type="ARBA" id="ARBA00001974"/>
    </source>
</evidence>
<dbReference type="AlphaFoldDB" id="A0A4R3NTW2"/>
<evidence type="ECO:0000256" key="6">
    <source>
        <dbReference type="ARBA" id="ARBA00023002"/>
    </source>
</evidence>
<keyword evidence="10" id="KW-1185">Reference proteome</keyword>
<dbReference type="SUPFAM" id="SSF51905">
    <property type="entry name" value="FAD/NAD(P)-binding domain"/>
    <property type="match status" value="1"/>
</dbReference>
<dbReference type="GO" id="GO:0016705">
    <property type="term" value="F:oxidoreductase activity, acting on paired donors, with incorporation or reduction of molecular oxygen"/>
    <property type="evidence" value="ECO:0007669"/>
    <property type="project" value="InterPro"/>
</dbReference>
<comment type="similarity">
    <text evidence="3">Belongs to the UbiH/COQ6 family.</text>
</comment>
<comment type="pathway">
    <text evidence="2">Cofactor biosynthesis; ubiquinone biosynthesis.</text>
</comment>
<dbReference type="GO" id="GO:0004497">
    <property type="term" value="F:monooxygenase activity"/>
    <property type="evidence" value="ECO:0007669"/>
    <property type="project" value="UniProtKB-KW"/>
</dbReference>
<comment type="cofactor">
    <cofactor evidence="1">
        <name>FAD</name>
        <dbReference type="ChEBI" id="CHEBI:57692"/>
    </cofactor>
</comment>
<dbReference type="GO" id="GO:0071949">
    <property type="term" value="F:FAD binding"/>
    <property type="evidence" value="ECO:0007669"/>
    <property type="project" value="InterPro"/>
</dbReference>
<dbReference type="Proteomes" id="UP000295097">
    <property type="component" value="Unassembled WGS sequence"/>
</dbReference>
<organism evidence="9 10">
    <name type="scientific">Martelella mediterranea</name>
    <dbReference type="NCBI Taxonomy" id="293089"/>
    <lineage>
        <taxon>Bacteria</taxon>
        <taxon>Pseudomonadati</taxon>
        <taxon>Pseudomonadota</taxon>
        <taxon>Alphaproteobacteria</taxon>
        <taxon>Hyphomicrobiales</taxon>
        <taxon>Aurantimonadaceae</taxon>
        <taxon>Martelella</taxon>
    </lineage>
</organism>